<gene>
    <name evidence="3" type="ORF">FNX44_002060</name>
    <name evidence="2" type="ORF">H3147_05750</name>
</gene>
<organism evidence="3 4">
    <name type="scientific">Streptomyces alkaliterrae</name>
    <dbReference type="NCBI Taxonomy" id="2213162"/>
    <lineage>
        <taxon>Bacteria</taxon>
        <taxon>Bacillati</taxon>
        <taxon>Actinomycetota</taxon>
        <taxon>Actinomycetes</taxon>
        <taxon>Kitasatosporales</taxon>
        <taxon>Streptomycetaceae</taxon>
        <taxon>Streptomyces</taxon>
    </lineage>
</organism>
<dbReference type="Proteomes" id="UP000517765">
    <property type="component" value="Unassembled WGS sequence"/>
</dbReference>
<dbReference type="AlphaFoldDB" id="A0A5P0YK35"/>
<proteinExistence type="predicted"/>
<dbReference type="Proteomes" id="UP000320857">
    <property type="component" value="Unassembled WGS sequence"/>
</dbReference>
<evidence type="ECO:0000313" key="2">
    <source>
        <dbReference type="EMBL" id="MBB1258333.1"/>
    </source>
</evidence>
<accession>A0A5P0YK35</accession>
<name>A0A5P0YK35_9ACTN</name>
<keyword evidence="1" id="KW-0812">Transmembrane</keyword>
<protein>
    <submittedName>
        <fullName evidence="3">Uncharacterized protein</fullName>
    </submittedName>
</protein>
<feature type="transmembrane region" description="Helical" evidence="1">
    <location>
        <begin position="12"/>
        <end position="32"/>
    </location>
</feature>
<dbReference type="EMBL" id="VJYK02000010">
    <property type="protein sequence ID" value="MQS00685.1"/>
    <property type="molecule type" value="Genomic_DNA"/>
</dbReference>
<evidence type="ECO:0000256" key="1">
    <source>
        <dbReference type="SAM" id="Phobius"/>
    </source>
</evidence>
<keyword evidence="4" id="KW-1185">Reference proteome</keyword>
<evidence type="ECO:0000313" key="3">
    <source>
        <dbReference type="EMBL" id="MQS00685.1"/>
    </source>
</evidence>
<reference evidence="2" key="3">
    <citation type="journal article" name="Syst. Appl. Microbiol.">
        <title>Streptomyces alkaliterrae sp. nov., isolated from an alkaline soil, and emended descriptions of Streptomyces alkaliphilus, Streptomyces calidiresistens and Streptomyces durbertensis.</title>
        <authorList>
            <person name="Swiecimska M."/>
            <person name="Golinska P."/>
            <person name="Nouioui I."/>
            <person name="Wypij M."/>
            <person name="Rai M."/>
            <person name="Sangal V."/>
            <person name="Goodfellow M."/>
        </authorList>
    </citation>
    <scope>NUCLEOTIDE SEQUENCE</scope>
    <source>
        <strain evidence="2">OF8</strain>
    </source>
</reference>
<comment type="caution">
    <text evidence="3">The sequence shown here is derived from an EMBL/GenBank/DDBJ whole genome shotgun (WGS) entry which is preliminary data.</text>
</comment>
<reference evidence="5" key="2">
    <citation type="submission" date="2020-05" db="EMBL/GenBank/DDBJ databases">
        <title>Classification of alakaliphilic streptomycetes isolated from an alkaline soil next to Lonar Crater, India and a proposal for the recognition of Streptomyces alkaliterrae sp. nov.</title>
        <authorList>
            <person name="Golinska P."/>
        </authorList>
    </citation>
    <scope>NUCLEOTIDE SEQUENCE [LARGE SCALE GENOMIC DNA]</scope>
    <source>
        <strain evidence="5">OF8</strain>
    </source>
</reference>
<evidence type="ECO:0000313" key="4">
    <source>
        <dbReference type="Proteomes" id="UP000320857"/>
    </source>
</evidence>
<evidence type="ECO:0000313" key="5">
    <source>
        <dbReference type="Proteomes" id="UP000517765"/>
    </source>
</evidence>
<sequence length="139" mass="13774">MAAGRGRDAGGVSVFLVVVTAALLALIGTLLVDGLGRLRAVSRADALAAEAARAGGQAVDPARAIEGDGLVVSPPAAAAAAQQYLAREGVTGTVTVTGGSTIRVTVTTTYSSVFPPSFTRSVTGRGQASLLHGVTTPED</sequence>
<keyword evidence="1" id="KW-0472">Membrane</keyword>
<reference evidence="3 4" key="1">
    <citation type="submission" date="2019-10" db="EMBL/GenBank/DDBJ databases">
        <title>Streptomyces sp. nov., a novel actinobacterium isolated from alkaline environment.</title>
        <authorList>
            <person name="Golinska P."/>
        </authorList>
    </citation>
    <scope>NUCLEOTIDE SEQUENCE [LARGE SCALE GENOMIC DNA]</scope>
    <source>
        <strain evidence="3 4">OF1</strain>
    </source>
</reference>
<dbReference type="EMBL" id="JABJXA010000021">
    <property type="protein sequence ID" value="MBB1258333.1"/>
    <property type="molecule type" value="Genomic_DNA"/>
</dbReference>
<keyword evidence="1" id="KW-1133">Transmembrane helix</keyword>